<name>A0A4R0MHF9_9SPHI</name>
<gene>
    <name evidence="18" type="primary">ribD</name>
    <name evidence="18" type="ORF">EZ444_24920</name>
</gene>
<dbReference type="InterPro" id="IPR002125">
    <property type="entry name" value="CMP_dCMP_dom"/>
</dbReference>
<comment type="pathway">
    <text evidence="2 13">Cofactor biosynthesis; riboflavin biosynthesis; 5-amino-6-(D-ribitylamino)uracil from GTP: step 2/4.</text>
</comment>
<keyword evidence="12" id="KW-0511">Multifunctional enzyme</keyword>
<dbReference type="GO" id="GO:0008835">
    <property type="term" value="F:diaminohydroxyphosphoribosylaminopyrimidine deaminase activity"/>
    <property type="evidence" value="ECO:0007669"/>
    <property type="project" value="UniProtKB-EC"/>
</dbReference>
<comment type="catalytic activity">
    <reaction evidence="13">
        <text>5-amino-6-(5-phospho-D-ribitylamino)uracil + NADP(+) = 5-amino-6-(5-phospho-D-ribosylamino)uracil + NADPH + H(+)</text>
        <dbReference type="Rhea" id="RHEA:17845"/>
        <dbReference type="ChEBI" id="CHEBI:15378"/>
        <dbReference type="ChEBI" id="CHEBI:57783"/>
        <dbReference type="ChEBI" id="CHEBI:58349"/>
        <dbReference type="ChEBI" id="CHEBI:58421"/>
        <dbReference type="ChEBI" id="CHEBI:58453"/>
        <dbReference type="EC" id="1.1.1.193"/>
    </reaction>
</comment>
<feature type="binding site" evidence="16">
    <location>
        <position position="83"/>
    </location>
    <ligand>
        <name>Zn(2+)</name>
        <dbReference type="ChEBI" id="CHEBI:29105"/>
        <note>catalytic</note>
    </ligand>
</feature>
<evidence type="ECO:0000313" key="19">
    <source>
        <dbReference type="Proteomes" id="UP000291117"/>
    </source>
</evidence>
<comment type="caution">
    <text evidence="18">The sequence shown here is derived from an EMBL/GenBank/DDBJ whole genome shotgun (WGS) entry which is preliminary data.</text>
</comment>
<evidence type="ECO:0000256" key="6">
    <source>
        <dbReference type="ARBA" id="ARBA00022619"/>
    </source>
</evidence>
<evidence type="ECO:0000256" key="7">
    <source>
        <dbReference type="ARBA" id="ARBA00022723"/>
    </source>
</evidence>
<feature type="binding site" evidence="15">
    <location>
        <position position="192"/>
    </location>
    <ligand>
        <name>substrate</name>
    </ligand>
</feature>
<dbReference type="PIRSF" id="PIRSF006769">
    <property type="entry name" value="RibD"/>
    <property type="match status" value="1"/>
</dbReference>
<feature type="binding site" evidence="15">
    <location>
        <position position="178"/>
    </location>
    <ligand>
        <name>NADP(+)</name>
        <dbReference type="ChEBI" id="CHEBI:58349"/>
    </ligand>
</feature>
<dbReference type="OrthoDB" id="9800865at2"/>
<feature type="binding site" evidence="15">
    <location>
        <position position="204"/>
    </location>
    <ligand>
        <name>NADP(+)</name>
        <dbReference type="ChEBI" id="CHEBI:58349"/>
    </ligand>
</feature>
<comment type="catalytic activity">
    <reaction evidence="13">
        <text>2,5-diamino-6-hydroxy-4-(5-phosphoribosylamino)-pyrimidine + H2O + H(+) = 5-amino-6-(5-phospho-D-ribosylamino)uracil + NH4(+)</text>
        <dbReference type="Rhea" id="RHEA:21868"/>
        <dbReference type="ChEBI" id="CHEBI:15377"/>
        <dbReference type="ChEBI" id="CHEBI:15378"/>
        <dbReference type="ChEBI" id="CHEBI:28938"/>
        <dbReference type="ChEBI" id="CHEBI:58453"/>
        <dbReference type="ChEBI" id="CHEBI:58614"/>
        <dbReference type="EC" id="3.5.4.26"/>
    </reaction>
</comment>
<comment type="function">
    <text evidence="1 13">Converts 2,5-diamino-6-(ribosylamino)-4(3h)-pyrimidinone 5'-phosphate into 5-amino-6-(ribosylamino)-2,4(1h,3h)-pyrimidinedione 5'-phosphate.</text>
</comment>
<dbReference type="GO" id="GO:0009231">
    <property type="term" value="P:riboflavin biosynthetic process"/>
    <property type="evidence" value="ECO:0007669"/>
    <property type="project" value="UniProtKB-UniPathway"/>
</dbReference>
<keyword evidence="7 13" id="KW-0479">Metal-binding</keyword>
<dbReference type="UniPathway" id="UPA00275">
    <property type="reaction ID" value="UER00401"/>
</dbReference>
<dbReference type="PROSITE" id="PS51747">
    <property type="entry name" value="CYT_DCMP_DEAMINASES_2"/>
    <property type="match status" value="1"/>
</dbReference>
<dbReference type="PANTHER" id="PTHR38011:SF7">
    <property type="entry name" value="2,5-DIAMINO-6-RIBOSYLAMINO-4(3H)-PYRIMIDINONE 5'-PHOSPHATE REDUCTASE"/>
    <property type="match status" value="1"/>
</dbReference>
<evidence type="ECO:0000259" key="17">
    <source>
        <dbReference type="PROSITE" id="PS51747"/>
    </source>
</evidence>
<evidence type="ECO:0000256" key="5">
    <source>
        <dbReference type="ARBA" id="ARBA00007417"/>
    </source>
</evidence>
<proteinExistence type="inferred from homology"/>
<keyword evidence="6 13" id="KW-0686">Riboflavin biosynthesis</keyword>
<dbReference type="PROSITE" id="PS00903">
    <property type="entry name" value="CYT_DCMP_DEAMINASES_1"/>
    <property type="match status" value="1"/>
</dbReference>
<dbReference type="InterPro" id="IPR050765">
    <property type="entry name" value="Riboflavin_Biosynth_HTPR"/>
</dbReference>
<evidence type="ECO:0000256" key="3">
    <source>
        <dbReference type="ARBA" id="ARBA00004910"/>
    </source>
</evidence>
<feature type="binding site" evidence="15">
    <location>
        <position position="215"/>
    </location>
    <ligand>
        <name>substrate</name>
    </ligand>
</feature>
<dbReference type="EMBL" id="SJSM01000031">
    <property type="protein sequence ID" value="TCC85783.1"/>
    <property type="molecule type" value="Genomic_DNA"/>
</dbReference>
<protein>
    <recommendedName>
        <fullName evidence="13">Riboflavin biosynthesis protein RibD</fullName>
    </recommendedName>
    <domain>
        <recommendedName>
            <fullName evidence="13">Diaminohydroxyphosphoribosylaminopyrimidine deaminase</fullName>
            <shortName evidence="13">DRAP deaminase</shortName>
            <ecNumber evidence="13">3.5.4.26</ecNumber>
        </recommendedName>
        <alternativeName>
            <fullName evidence="13">Riboflavin-specific deaminase</fullName>
        </alternativeName>
    </domain>
    <domain>
        <recommendedName>
            <fullName evidence="13">5-amino-6-(5-phosphoribosylamino)uracil reductase</fullName>
            <ecNumber evidence="13">1.1.1.193</ecNumber>
        </recommendedName>
        <alternativeName>
            <fullName evidence="13">HTP reductase</fullName>
        </alternativeName>
    </domain>
</protein>
<dbReference type="FunFam" id="3.40.140.10:FF:000025">
    <property type="entry name" value="Riboflavin biosynthesis protein RibD"/>
    <property type="match status" value="1"/>
</dbReference>
<dbReference type="InterPro" id="IPR002734">
    <property type="entry name" value="RibDG_C"/>
</dbReference>
<keyword evidence="19" id="KW-1185">Reference proteome</keyword>
<evidence type="ECO:0000256" key="8">
    <source>
        <dbReference type="ARBA" id="ARBA00022801"/>
    </source>
</evidence>
<feature type="domain" description="CMP/dCMP-type deaminase" evidence="17">
    <location>
        <begin position="1"/>
        <end position="131"/>
    </location>
</feature>
<feature type="binding site" evidence="15">
    <location>
        <position position="208"/>
    </location>
    <ligand>
        <name>NADP(+)</name>
        <dbReference type="ChEBI" id="CHEBI:58349"/>
    </ligand>
</feature>
<evidence type="ECO:0000256" key="13">
    <source>
        <dbReference type="PIRNR" id="PIRNR006769"/>
    </source>
</evidence>
<dbReference type="Gene3D" id="3.40.140.10">
    <property type="entry name" value="Cytidine Deaminase, domain 2"/>
    <property type="match status" value="1"/>
</dbReference>
<feature type="binding site" evidence="16">
    <location>
        <position position="50"/>
    </location>
    <ligand>
        <name>Zn(2+)</name>
        <dbReference type="ChEBI" id="CHEBI:29105"/>
        <note>catalytic</note>
    </ligand>
</feature>
<accession>A0A4R0MHF9</accession>
<keyword evidence="9 13" id="KW-0862">Zinc</keyword>
<feature type="binding site" evidence="15">
    <location>
        <position position="162"/>
    </location>
    <ligand>
        <name>NADP(+)</name>
        <dbReference type="ChEBI" id="CHEBI:58349"/>
    </ligand>
</feature>
<evidence type="ECO:0000256" key="1">
    <source>
        <dbReference type="ARBA" id="ARBA00002151"/>
    </source>
</evidence>
<feature type="binding site" evidence="16">
    <location>
        <position position="92"/>
    </location>
    <ligand>
        <name>Zn(2+)</name>
        <dbReference type="ChEBI" id="CHEBI:29105"/>
        <note>catalytic</note>
    </ligand>
</feature>
<evidence type="ECO:0000256" key="4">
    <source>
        <dbReference type="ARBA" id="ARBA00005259"/>
    </source>
</evidence>
<dbReference type="EC" id="1.1.1.193" evidence="13"/>
<comment type="cofactor">
    <cofactor evidence="13 16">
        <name>Zn(2+)</name>
        <dbReference type="ChEBI" id="CHEBI:29105"/>
    </cofactor>
    <text evidence="13 16">Binds 1 zinc ion.</text>
</comment>
<dbReference type="Proteomes" id="UP000291117">
    <property type="component" value="Unassembled WGS sequence"/>
</dbReference>
<dbReference type="InterPro" id="IPR024072">
    <property type="entry name" value="DHFR-like_dom_sf"/>
</dbReference>
<reference evidence="18 19" key="1">
    <citation type="submission" date="2019-02" db="EMBL/GenBank/DDBJ databases">
        <title>Pedobacter sp. RP-3-8 sp. nov., isolated from Arctic soil.</title>
        <authorList>
            <person name="Dahal R.H."/>
        </authorList>
    </citation>
    <scope>NUCLEOTIDE SEQUENCE [LARGE SCALE GENOMIC DNA]</scope>
    <source>
        <strain evidence="18 19">RP-3-8</strain>
    </source>
</reference>
<dbReference type="RefSeq" id="WP_131612492.1">
    <property type="nucleotide sequence ID" value="NZ_SJSM01000031.1"/>
</dbReference>
<keyword evidence="11 13" id="KW-0560">Oxidoreductase</keyword>
<keyword evidence="8 13" id="KW-0378">Hydrolase</keyword>
<dbReference type="GO" id="GO:0008270">
    <property type="term" value="F:zinc ion binding"/>
    <property type="evidence" value="ECO:0007669"/>
    <property type="project" value="InterPro"/>
</dbReference>
<evidence type="ECO:0000256" key="15">
    <source>
        <dbReference type="PIRSR" id="PIRSR006769-2"/>
    </source>
</evidence>
<evidence type="ECO:0000256" key="2">
    <source>
        <dbReference type="ARBA" id="ARBA00004882"/>
    </source>
</evidence>
<dbReference type="PANTHER" id="PTHR38011">
    <property type="entry name" value="DIHYDROFOLATE REDUCTASE FAMILY PROTEIN (AFU_ORTHOLOGUE AFUA_8G06820)"/>
    <property type="match status" value="1"/>
</dbReference>
<feature type="binding site" evidence="15">
    <location>
        <position position="212"/>
    </location>
    <ligand>
        <name>substrate</name>
    </ligand>
</feature>
<dbReference type="InterPro" id="IPR016193">
    <property type="entry name" value="Cytidine_deaminase-like"/>
</dbReference>
<comment type="pathway">
    <text evidence="3 13">Cofactor biosynthesis; riboflavin biosynthesis; 5-amino-6-(D-ribitylamino)uracil from GTP: step 3/4.</text>
</comment>
<feature type="active site" description="Proton donor" evidence="14">
    <location>
        <position position="52"/>
    </location>
</feature>
<dbReference type="Pfam" id="PF01872">
    <property type="entry name" value="RibD_C"/>
    <property type="match status" value="1"/>
</dbReference>
<dbReference type="InterPro" id="IPR004794">
    <property type="entry name" value="Eubact_RibD"/>
</dbReference>
<dbReference type="InterPro" id="IPR016192">
    <property type="entry name" value="APOBEC/CMP_deaminase_Zn-bd"/>
</dbReference>
<feature type="binding site" evidence="15">
    <location>
        <position position="291"/>
    </location>
    <ligand>
        <name>substrate</name>
    </ligand>
</feature>
<dbReference type="NCBIfam" id="TIGR00326">
    <property type="entry name" value="eubact_ribD"/>
    <property type="match status" value="1"/>
</dbReference>
<evidence type="ECO:0000256" key="16">
    <source>
        <dbReference type="PIRSR" id="PIRSR006769-3"/>
    </source>
</evidence>
<dbReference type="CDD" id="cd01284">
    <property type="entry name" value="Riboflavin_deaminase-reductase"/>
    <property type="match status" value="1"/>
</dbReference>
<organism evidence="18 19">
    <name type="scientific">Pedobacter hiemivivus</name>
    <dbReference type="NCBI Taxonomy" id="2530454"/>
    <lineage>
        <taxon>Bacteria</taxon>
        <taxon>Pseudomonadati</taxon>
        <taxon>Bacteroidota</taxon>
        <taxon>Sphingobacteriia</taxon>
        <taxon>Sphingobacteriales</taxon>
        <taxon>Sphingobacteriaceae</taxon>
        <taxon>Pedobacter</taxon>
    </lineage>
</organism>
<sequence>MTDELYMQRCLELASLGMGNVSPNPLVGCVIVSDGKIIGEGYHEKFGEAHAEVNAIKSVTEKYGDQAAALLANATAYVSLEPCAHFGKTPPCADLLVKHRLKRVVIGNKDPFEGVDGKGIEKLKNAGIEVVSGVLEAECSKLNRRFFTRIRKQRPYIILKWATTANGYFAPENSVQEWISGPMAKTLVHKWRTEEDAILIGKRTAIVDNPKLNARAWEGKNPLRILIDRNLQVPQGNHIYNGLAKTVIFNEHKTEVHNNIHYIQMEDMQYYLPQKIAFQLYLMDIQSVIIEGGANILHQFIDGNLWDEARVFTASKIWRAGVRAPQINGYIADQFTLNNDKVTIFLNNHS</sequence>
<evidence type="ECO:0000313" key="18">
    <source>
        <dbReference type="EMBL" id="TCC85783.1"/>
    </source>
</evidence>
<dbReference type="EC" id="3.5.4.26" evidence="13"/>
<evidence type="ECO:0000256" key="12">
    <source>
        <dbReference type="ARBA" id="ARBA00023268"/>
    </source>
</evidence>
<dbReference type="AlphaFoldDB" id="A0A4R0MHF9"/>
<dbReference type="Gene3D" id="3.40.430.10">
    <property type="entry name" value="Dihydrofolate Reductase, subunit A"/>
    <property type="match status" value="1"/>
</dbReference>
<dbReference type="SUPFAM" id="SSF53597">
    <property type="entry name" value="Dihydrofolate reductase-like"/>
    <property type="match status" value="1"/>
</dbReference>
<keyword evidence="10 13" id="KW-0521">NADP</keyword>
<comment type="similarity">
    <text evidence="5 13">In the C-terminal section; belongs to the HTP reductase family.</text>
</comment>
<dbReference type="Pfam" id="PF00383">
    <property type="entry name" value="dCMP_cyt_deam_1"/>
    <property type="match status" value="1"/>
</dbReference>
<evidence type="ECO:0000256" key="14">
    <source>
        <dbReference type="PIRSR" id="PIRSR006769-1"/>
    </source>
</evidence>
<comment type="similarity">
    <text evidence="4 13">In the N-terminal section; belongs to the cytidine and deoxycytidylate deaminase family.</text>
</comment>
<dbReference type="GO" id="GO:0008703">
    <property type="term" value="F:5-amino-6-(5-phosphoribosylamino)uracil reductase activity"/>
    <property type="evidence" value="ECO:0007669"/>
    <property type="project" value="UniProtKB-EC"/>
</dbReference>
<evidence type="ECO:0000256" key="9">
    <source>
        <dbReference type="ARBA" id="ARBA00022833"/>
    </source>
</evidence>
<evidence type="ECO:0000256" key="10">
    <source>
        <dbReference type="ARBA" id="ARBA00022857"/>
    </source>
</evidence>
<dbReference type="SUPFAM" id="SSF53927">
    <property type="entry name" value="Cytidine deaminase-like"/>
    <property type="match status" value="1"/>
</dbReference>
<evidence type="ECO:0000256" key="11">
    <source>
        <dbReference type="ARBA" id="ARBA00023002"/>
    </source>
</evidence>